<dbReference type="Proteomes" id="UP000327013">
    <property type="component" value="Chromosome 1"/>
</dbReference>
<dbReference type="PANTHER" id="PTHR31189:SF54">
    <property type="entry name" value="11S GLOBULIN SEED STORAGE PROTEIN 2-LIKE"/>
    <property type="match status" value="1"/>
</dbReference>
<feature type="region of interest" description="Disordered" evidence="5">
    <location>
        <begin position="119"/>
        <end position="154"/>
    </location>
</feature>
<protein>
    <recommendedName>
        <fullName evidence="7">Cupin type-1 domain-containing protein</fullName>
    </recommendedName>
</protein>
<evidence type="ECO:0000256" key="6">
    <source>
        <dbReference type="SAM" id="SignalP"/>
    </source>
</evidence>
<feature type="domain" description="Cupin type-1" evidence="7">
    <location>
        <begin position="306"/>
        <end position="455"/>
    </location>
</feature>
<gene>
    <name evidence="8" type="ORF">FH972_002425</name>
</gene>
<dbReference type="InterPro" id="IPR011051">
    <property type="entry name" value="RmlC_Cupin_sf"/>
</dbReference>
<keyword evidence="6" id="KW-0732">Signal</keyword>
<dbReference type="EMBL" id="CM017321">
    <property type="protein sequence ID" value="KAE7997824.1"/>
    <property type="molecule type" value="Genomic_DNA"/>
</dbReference>
<dbReference type="InterPro" id="IPR014710">
    <property type="entry name" value="RmlC-like_jellyroll"/>
</dbReference>
<evidence type="ECO:0000313" key="8">
    <source>
        <dbReference type="EMBL" id="KAE7997824.1"/>
    </source>
</evidence>
<dbReference type="InterPro" id="IPR050253">
    <property type="entry name" value="Seed_Storage-Functional"/>
</dbReference>
<dbReference type="SUPFAM" id="SSF51182">
    <property type="entry name" value="RmlC-like cupins"/>
    <property type="match status" value="1"/>
</dbReference>
<organism evidence="8 9">
    <name type="scientific">Carpinus fangiana</name>
    <dbReference type="NCBI Taxonomy" id="176857"/>
    <lineage>
        <taxon>Eukaryota</taxon>
        <taxon>Viridiplantae</taxon>
        <taxon>Streptophyta</taxon>
        <taxon>Embryophyta</taxon>
        <taxon>Tracheophyta</taxon>
        <taxon>Spermatophyta</taxon>
        <taxon>Magnoliopsida</taxon>
        <taxon>eudicotyledons</taxon>
        <taxon>Gunneridae</taxon>
        <taxon>Pentapetalae</taxon>
        <taxon>rosids</taxon>
        <taxon>fabids</taxon>
        <taxon>Fagales</taxon>
        <taxon>Betulaceae</taxon>
        <taxon>Carpinus</taxon>
    </lineage>
</organism>
<dbReference type="InterPro" id="IPR006045">
    <property type="entry name" value="Cupin_1"/>
</dbReference>
<feature type="signal peptide" evidence="6">
    <location>
        <begin position="1"/>
        <end position="20"/>
    </location>
</feature>
<dbReference type="PANTHER" id="PTHR31189">
    <property type="entry name" value="OS03G0336100 PROTEIN-RELATED"/>
    <property type="match status" value="1"/>
</dbReference>
<comment type="similarity">
    <text evidence="1">Belongs to the 11S seed storage protein (globulins) family.</text>
</comment>
<dbReference type="Pfam" id="PF00190">
    <property type="entry name" value="Cupin_1"/>
    <property type="match status" value="2"/>
</dbReference>
<dbReference type="PRINTS" id="PR00439">
    <property type="entry name" value="11SGLOBULIN"/>
</dbReference>
<accession>A0A5N6QHG2</accession>
<dbReference type="AlphaFoldDB" id="A0A5N6QHG2"/>
<reference evidence="8 9" key="1">
    <citation type="submission" date="2019-06" db="EMBL/GenBank/DDBJ databases">
        <title>A chromosomal-level reference genome of Carpinus fangiana (Coryloideae, Betulaceae).</title>
        <authorList>
            <person name="Yang X."/>
            <person name="Wang Z."/>
            <person name="Zhang L."/>
            <person name="Hao G."/>
            <person name="Liu J."/>
            <person name="Yang Y."/>
        </authorList>
    </citation>
    <scope>NUCLEOTIDE SEQUENCE [LARGE SCALE GENOMIC DNA]</scope>
    <source>
        <strain evidence="8">Cfa_2016G</strain>
        <tissue evidence="8">Leaf</tissue>
    </source>
</reference>
<dbReference type="Gene3D" id="2.60.120.10">
    <property type="entry name" value="Jelly Rolls"/>
    <property type="match status" value="2"/>
</dbReference>
<keyword evidence="3" id="KW-0708">Seed storage protein</keyword>
<evidence type="ECO:0000256" key="3">
    <source>
        <dbReference type="ARBA" id="ARBA00023129"/>
    </source>
</evidence>
<feature type="chain" id="PRO_5024406876" description="Cupin type-1 domain-containing protein" evidence="6">
    <location>
        <begin position="21"/>
        <end position="475"/>
    </location>
</feature>
<dbReference type="CDD" id="cd02242">
    <property type="entry name" value="cupin_11S_legumin_N"/>
    <property type="match status" value="1"/>
</dbReference>
<keyword evidence="2" id="KW-0758">Storage protein</keyword>
<dbReference type="GO" id="GO:0045735">
    <property type="term" value="F:nutrient reservoir activity"/>
    <property type="evidence" value="ECO:0007669"/>
    <property type="project" value="UniProtKB-KW"/>
</dbReference>
<name>A0A5N6QHG2_9ROSI</name>
<dbReference type="InterPro" id="IPR006044">
    <property type="entry name" value="11S_seedstore_pln"/>
</dbReference>
<feature type="domain" description="Cupin type-1" evidence="7">
    <location>
        <begin position="38"/>
        <end position="251"/>
    </location>
</feature>
<evidence type="ECO:0000256" key="1">
    <source>
        <dbReference type="ARBA" id="ARBA00007178"/>
    </source>
</evidence>
<evidence type="ECO:0000256" key="2">
    <source>
        <dbReference type="ARBA" id="ARBA00022761"/>
    </source>
</evidence>
<proteinExistence type="inferred from homology"/>
<evidence type="ECO:0000313" key="9">
    <source>
        <dbReference type="Proteomes" id="UP000327013"/>
    </source>
</evidence>
<dbReference type="FunFam" id="2.60.120.10:FF:000073">
    <property type="entry name" value="Glycinin G1"/>
    <property type="match status" value="1"/>
</dbReference>
<evidence type="ECO:0000256" key="5">
    <source>
        <dbReference type="SAM" id="MobiDB-lite"/>
    </source>
</evidence>
<dbReference type="SMART" id="SM00835">
    <property type="entry name" value="Cupin_1"/>
    <property type="match status" value="2"/>
</dbReference>
<sequence>MANNILLGLVLALLVYAAAGEKNPTGSYTTSAEQCRLRRLRTVEPSRRLVSEGGVTELWDTNEDEFQCAGVAAIRNTVQPNSQSQPNYQPAPMLVYIEQGEGLLGITIPGCAETYESESFEDLRSRRASRRGSLRGEQGEQQGEGRRTDQHQRVHRIRRGDILAIPAGATHWCYNDGNQELVAFAVIDVNNQANQLDQQYRSFLLAGGEPNRQGQRQREQQRDSQNFQNIFSGFNTELLAEAYNIPVEIVRRMQENDERGLLVKCQEEMRHIIRADEDEEDEEDEAQRQRRLNGLEETVCTTRLRHNMDTRSESDIVSRQAGRVNIVNQDKLPILRFLDMSAEKGHLFPNALYSPNWAMNNHRVVYVTRGDAHVQIADDNGNNVFNERVNRGDVLVIPQFFAAVTRAGSNGFEYVSIKTAGQPLRSTLAGYTSVIRAIPADVLANSFQISPDEAQQLKHNRGRQSLVLSSSRISP</sequence>
<dbReference type="CDD" id="cd02243">
    <property type="entry name" value="cupin_11S_legumin_C"/>
    <property type="match status" value="1"/>
</dbReference>
<keyword evidence="4" id="KW-1015">Disulfide bond</keyword>
<keyword evidence="9" id="KW-1185">Reference proteome</keyword>
<evidence type="ECO:0000259" key="7">
    <source>
        <dbReference type="SMART" id="SM00835"/>
    </source>
</evidence>
<dbReference type="OrthoDB" id="1903982at2759"/>
<feature type="compositionally biased region" description="Basic and acidic residues" evidence="5">
    <location>
        <begin position="143"/>
        <end position="152"/>
    </location>
</feature>
<evidence type="ECO:0000256" key="4">
    <source>
        <dbReference type="ARBA" id="ARBA00023157"/>
    </source>
</evidence>